<evidence type="ECO:0000256" key="1">
    <source>
        <dbReference type="ARBA" id="ARBA00004127"/>
    </source>
</evidence>
<feature type="transmembrane region" description="Helical" evidence="7">
    <location>
        <begin position="458"/>
        <end position="481"/>
    </location>
</feature>
<evidence type="ECO:0000313" key="9">
    <source>
        <dbReference type="EMBL" id="OGL50002.1"/>
    </source>
</evidence>
<accession>A0A1F7S886</accession>
<keyword evidence="5 7" id="KW-0472">Membrane</keyword>
<feature type="transmembrane region" description="Helical" evidence="7">
    <location>
        <begin position="82"/>
        <end position="105"/>
    </location>
</feature>
<dbReference type="GO" id="GO:0016020">
    <property type="term" value="C:membrane"/>
    <property type="evidence" value="ECO:0007669"/>
    <property type="project" value="UniProtKB-SubCell"/>
</dbReference>
<keyword evidence="4 7" id="KW-1133">Transmembrane helix</keyword>
<gene>
    <name evidence="9" type="ORF">A2161_16215</name>
</gene>
<evidence type="ECO:0000256" key="5">
    <source>
        <dbReference type="ARBA" id="ARBA00023136"/>
    </source>
</evidence>
<organism evidence="9 10">
    <name type="scientific">Candidatus Schekmanbacteria bacterium RBG_13_48_7</name>
    <dbReference type="NCBI Taxonomy" id="1817878"/>
    <lineage>
        <taxon>Bacteria</taxon>
        <taxon>Candidatus Schekmaniibacteriota</taxon>
    </lineage>
</organism>
<evidence type="ECO:0000256" key="7">
    <source>
        <dbReference type="SAM" id="Phobius"/>
    </source>
</evidence>
<dbReference type="GO" id="GO:0012505">
    <property type="term" value="C:endomembrane system"/>
    <property type="evidence" value="ECO:0007669"/>
    <property type="project" value="UniProtKB-SubCell"/>
</dbReference>
<dbReference type="GO" id="GO:0042773">
    <property type="term" value="P:ATP synthesis coupled electron transport"/>
    <property type="evidence" value="ECO:0007669"/>
    <property type="project" value="InterPro"/>
</dbReference>
<feature type="transmembrane region" description="Helical" evidence="7">
    <location>
        <begin position="35"/>
        <end position="53"/>
    </location>
</feature>
<dbReference type="NCBIfam" id="TIGR01972">
    <property type="entry name" value="NDH_I_M"/>
    <property type="match status" value="1"/>
</dbReference>
<dbReference type="PRINTS" id="PR01437">
    <property type="entry name" value="NUOXDRDTASE4"/>
</dbReference>
<dbReference type="InterPro" id="IPR001750">
    <property type="entry name" value="ND/Mrp_TM"/>
</dbReference>
<dbReference type="AlphaFoldDB" id="A0A1F7S886"/>
<feature type="domain" description="NADH:quinone oxidoreductase/Mrp antiporter transmembrane" evidence="8">
    <location>
        <begin position="130"/>
        <end position="425"/>
    </location>
</feature>
<dbReference type="GO" id="GO:0015990">
    <property type="term" value="P:electron transport coupled proton transport"/>
    <property type="evidence" value="ECO:0007669"/>
    <property type="project" value="TreeGrafter"/>
</dbReference>
<dbReference type="Pfam" id="PF00361">
    <property type="entry name" value="Proton_antipo_M"/>
    <property type="match status" value="1"/>
</dbReference>
<dbReference type="InterPro" id="IPR010227">
    <property type="entry name" value="NADH_Q_OxRdtase_chainM/4"/>
</dbReference>
<dbReference type="Proteomes" id="UP000179266">
    <property type="component" value="Unassembled WGS sequence"/>
</dbReference>
<dbReference type="GO" id="GO:0008137">
    <property type="term" value="F:NADH dehydrogenase (ubiquinone) activity"/>
    <property type="evidence" value="ECO:0007669"/>
    <property type="project" value="InterPro"/>
</dbReference>
<feature type="transmembrane region" description="Helical" evidence="7">
    <location>
        <begin position="112"/>
        <end position="128"/>
    </location>
</feature>
<feature type="transmembrane region" description="Helical" evidence="7">
    <location>
        <begin position="413"/>
        <end position="437"/>
    </location>
</feature>
<comment type="subcellular location">
    <subcellularLocation>
        <location evidence="1">Endomembrane system</location>
        <topology evidence="1">Multi-pass membrane protein</topology>
    </subcellularLocation>
    <subcellularLocation>
        <location evidence="6">Membrane</location>
        <topology evidence="6">Multi-pass membrane protein</topology>
    </subcellularLocation>
</comment>
<comment type="caution">
    <text evidence="9">The sequence shown here is derived from an EMBL/GenBank/DDBJ whole genome shotgun (WGS) entry which is preliminary data.</text>
</comment>
<reference evidence="9 10" key="1">
    <citation type="journal article" date="2016" name="Nat. Commun.">
        <title>Thousands of microbial genomes shed light on interconnected biogeochemical processes in an aquifer system.</title>
        <authorList>
            <person name="Anantharaman K."/>
            <person name="Brown C.T."/>
            <person name="Hug L.A."/>
            <person name="Sharon I."/>
            <person name="Castelle C.J."/>
            <person name="Probst A.J."/>
            <person name="Thomas B.C."/>
            <person name="Singh A."/>
            <person name="Wilkins M.J."/>
            <person name="Karaoz U."/>
            <person name="Brodie E.L."/>
            <person name="Williams K.H."/>
            <person name="Hubbard S.S."/>
            <person name="Banfield J.F."/>
        </authorList>
    </citation>
    <scope>NUCLEOTIDE SEQUENCE [LARGE SCALE GENOMIC DNA]</scope>
</reference>
<dbReference type="PANTHER" id="PTHR43507:SF4">
    <property type="entry name" value="PROTON-TRANSLOCATING NADH-QUINONE OXIDOREDUCTASE, CHAIN M"/>
    <property type="match status" value="1"/>
</dbReference>
<protein>
    <submittedName>
        <fullName evidence="9">NADH dehydrogenase</fullName>
    </submittedName>
</protein>
<evidence type="ECO:0000256" key="3">
    <source>
        <dbReference type="ARBA" id="ARBA00022692"/>
    </source>
</evidence>
<feature type="transmembrane region" description="Helical" evidence="7">
    <location>
        <begin position="165"/>
        <end position="185"/>
    </location>
</feature>
<feature type="transmembrane region" description="Helical" evidence="7">
    <location>
        <begin position="245"/>
        <end position="265"/>
    </location>
</feature>
<feature type="transmembrane region" description="Helical" evidence="7">
    <location>
        <begin position="335"/>
        <end position="356"/>
    </location>
</feature>
<comment type="similarity">
    <text evidence="2">Belongs to the complex I subunit 4 family.</text>
</comment>
<dbReference type="GO" id="GO:0003954">
    <property type="term" value="F:NADH dehydrogenase activity"/>
    <property type="evidence" value="ECO:0007669"/>
    <property type="project" value="TreeGrafter"/>
</dbReference>
<feature type="transmembrane region" description="Helical" evidence="7">
    <location>
        <begin position="215"/>
        <end position="233"/>
    </location>
</feature>
<name>A0A1F7S886_9BACT</name>
<dbReference type="EMBL" id="MGDD01000008">
    <property type="protein sequence ID" value="OGL50002.1"/>
    <property type="molecule type" value="Genomic_DNA"/>
</dbReference>
<evidence type="ECO:0000256" key="4">
    <source>
        <dbReference type="ARBA" id="ARBA00022989"/>
    </source>
</evidence>
<evidence type="ECO:0000259" key="8">
    <source>
        <dbReference type="Pfam" id="PF00361"/>
    </source>
</evidence>
<sequence>MDSLVTLVIMLAPAVGAVLILLTPEDRKFQIRMTAALCTLISLLLTIYAVITYDKSVGGYQFDFNIVWIPAWGINFHVAMDGISLCMNLLTSFTIFTGVFVSWFIETRTKEFYFLLLTLVTGVFGVFSSLNIFFFYFCYEMAVIPMYLLIGYWGSGNKEYATMKLTLYLTLGAVIALIGLLSLFYTNARITGVYSYEISVWQQMTPNLNAGYQKLVFPVLLLGFGFIVPMWPFHTWSPGGHAAAPSAVSMLHAGVLMKLGAYAILRLGINILPAGAAFWLPVVAIVCVANILYGGFVAMAQKDMKFIIGYSSSSHMGYVLLGLSCLNVLGLNGAVFLMFAHGIMTALTFALIGFFYDQTHTRMTYDLGGMSRQIPFIGVCFTMAAMASSGLPGFANFVSELLIFFAAFQKYPVQAICAVFGIVVTATYLLRAVRAAFFGEMNPKWEKIHDANTFVQRLPYVILIMVLLFFGFFPHILLNVINVGVGELLGRVNPFLQL</sequence>
<feature type="transmembrane region" description="Helical" evidence="7">
    <location>
        <begin position="6"/>
        <end position="23"/>
    </location>
</feature>
<dbReference type="InterPro" id="IPR003918">
    <property type="entry name" value="NADH_UbQ_OxRdtase"/>
</dbReference>
<keyword evidence="3 6" id="KW-0812">Transmembrane</keyword>
<feature type="transmembrane region" description="Helical" evidence="7">
    <location>
        <begin position="376"/>
        <end position="407"/>
    </location>
</feature>
<proteinExistence type="inferred from homology"/>
<feature type="transmembrane region" description="Helical" evidence="7">
    <location>
        <begin position="277"/>
        <end position="300"/>
    </location>
</feature>
<dbReference type="PANTHER" id="PTHR43507">
    <property type="entry name" value="NADH-UBIQUINONE OXIDOREDUCTASE CHAIN 4"/>
    <property type="match status" value="1"/>
</dbReference>
<evidence type="ECO:0000313" key="10">
    <source>
        <dbReference type="Proteomes" id="UP000179266"/>
    </source>
</evidence>
<dbReference type="GO" id="GO:0048039">
    <property type="term" value="F:ubiquinone binding"/>
    <property type="evidence" value="ECO:0007669"/>
    <property type="project" value="TreeGrafter"/>
</dbReference>
<evidence type="ECO:0000256" key="6">
    <source>
        <dbReference type="RuleBase" id="RU000320"/>
    </source>
</evidence>
<evidence type="ECO:0000256" key="2">
    <source>
        <dbReference type="ARBA" id="ARBA00009025"/>
    </source>
</evidence>